<sequence length="43" mass="4451">MTLPGTSGCLAYSWTDYNGGTCWLKSATGSPIPRVGVVSGVLF</sequence>
<dbReference type="AlphaFoldDB" id="W4FHC3"/>
<organism evidence="1">
    <name type="scientific">Aphanomyces astaci</name>
    <name type="common">Crayfish plague agent</name>
    <dbReference type="NCBI Taxonomy" id="112090"/>
    <lineage>
        <taxon>Eukaryota</taxon>
        <taxon>Sar</taxon>
        <taxon>Stramenopiles</taxon>
        <taxon>Oomycota</taxon>
        <taxon>Saprolegniomycetes</taxon>
        <taxon>Saprolegniales</taxon>
        <taxon>Verrucalvaceae</taxon>
        <taxon>Aphanomyces</taxon>
    </lineage>
</organism>
<protein>
    <recommendedName>
        <fullName evidence="2">Apple domain-containing protein</fullName>
    </recommendedName>
</protein>
<dbReference type="EMBL" id="KI913204">
    <property type="protein sequence ID" value="ETV66917.1"/>
    <property type="molecule type" value="Genomic_DNA"/>
</dbReference>
<dbReference type="VEuPathDB" id="FungiDB:H257_16725"/>
<evidence type="ECO:0008006" key="2">
    <source>
        <dbReference type="Google" id="ProtNLM"/>
    </source>
</evidence>
<name>W4FHC3_APHAT</name>
<gene>
    <name evidence="1" type="ORF">H257_16725</name>
</gene>
<dbReference type="Gene3D" id="3.50.4.10">
    <property type="entry name" value="Hepatocyte Growth Factor"/>
    <property type="match status" value="1"/>
</dbReference>
<proteinExistence type="predicted"/>
<dbReference type="OrthoDB" id="78172at2759"/>
<evidence type="ECO:0000313" key="1">
    <source>
        <dbReference type="EMBL" id="ETV66917.1"/>
    </source>
</evidence>
<reference evidence="1" key="1">
    <citation type="submission" date="2013-12" db="EMBL/GenBank/DDBJ databases">
        <title>The Genome Sequence of Aphanomyces astaci APO3.</title>
        <authorList>
            <consortium name="The Broad Institute Genomics Platform"/>
            <person name="Russ C."/>
            <person name="Tyler B."/>
            <person name="van West P."/>
            <person name="Dieguez-Uribeondo J."/>
            <person name="Young S.K."/>
            <person name="Zeng Q."/>
            <person name="Gargeya S."/>
            <person name="Fitzgerald M."/>
            <person name="Abouelleil A."/>
            <person name="Alvarado L."/>
            <person name="Chapman S.B."/>
            <person name="Gainer-Dewar J."/>
            <person name="Goldberg J."/>
            <person name="Griggs A."/>
            <person name="Gujja S."/>
            <person name="Hansen M."/>
            <person name="Howarth C."/>
            <person name="Imamovic A."/>
            <person name="Ireland A."/>
            <person name="Larimer J."/>
            <person name="McCowan C."/>
            <person name="Murphy C."/>
            <person name="Pearson M."/>
            <person name="Poon T.W."/>
            <person name="Priest M."/>
            <person name="Roberts A."/>
            <person name="Saif S."/>
            <person name="Shea T."/>
            <person name="Sykes S."/>
            <person name="Wortman J."/>
            <person name="Nusbaum C."/>
            <person name="Birren B."/>
        </authorList>
    </citation>
    <scope>NUCLEOTIDE SEQUENCE [LARGE SCALE GENOMIC DNA]</scope>
    <source>
        <strain evidence="1">APO3</strain>
    </source>
</reference>
<dbReference type="GeneID" id="20818721"/>
<dbReference type="RefSeq" id="XP_009843558.1">
    <property type="nucleotide sequence ID" value="XM_009845256.1"/>
</dbReference>
<accession>W4FHC3</accession>